<dbReference type="AlphaFoldDB" id="A0A6H2C0D5"/>
<dbReference type="RefSeq" id="WP_168695895.1">
    <property type="nucleotide sequence ID" value="NZ_CP051206.1"/>
</dbReference>
<sequence length="57" mass="6430">MKGRISILDINSDYLQELTEDSFINSIFGGKPTLETSFAYDVAWAVTKGVKWVVDLF</sequence>
<evidence type="ECO:0000313" key="2">
    <source>
        <dbReference type="Proteomes" id="UP000502433"/>
    </source>
</evidence>
<proteinExistence type="predicted"/>
<protein>
    <submittedName>
        <fullName evidence="1">Uncharacterized protein</fullName>
    </submittedName>
</protein>
<dbReference type="KEGG" id="dfs:HGD76_11865"/>
<dbReference type="Proteomes" id="UP000502433">
    <property type="component" value="Chromosome"/>
</dbReference>
<accession>A0A6H2C0D5</accession>
<organism evidence="1 2">
    <name type="scientific">Dolichospermum flos-aquae CCAP 1403/13F</name>
    <dbReference type="NCBI Taxonomy" id="315271"/>
    <lineage>
        <taxon>Bacteria</taxon>
        <taxon>Bacillati</taxon>
        <taxon>Cyanobacteriota</taxon>
        <taxon>Cyanophyceae</taxon>
        <taxon>Nostocales</taxon>
        <taxon>Aphanizomenonaceae</taxon>
        <taxon>Dolichospermum</taxon>
    </lineage>
</organism>
<reference evidence="1 2" key="2">
    <citation type="submission" date="2020-04" db="EMBL/GenBank/DDBJ databases">
        <authorList>
            <person name="Fomenkov A."/>
            <person name="Anton B.P."/>
            <person name="Roberts R.J."/>
        </authorList>
    </citation>
    <scope>NUCLEOTIDE SEQUENCE [LARGE SCALE GENOMIC DNA]</scope>
    <source>
        <strain evidence="1 2">CCAP 1403/13f</strain>
    </source>
</reference>
<evidence type="ECO:0000313" key="1">
    <source>
        <dbReference type="EMBL" id="QJB44760.1"/>
    </source>
</evidence>
<gene>
    <name evidence="1" type="ORF">HGD76_11865</name>
</gene>
<name>A0A6H2C0D5_DOLFA</name>
<reference evidence="1 2" key="1">
    <citation type="submission" date="2020-04" db="EMBL/GenBank/DDBJ databases">
        <title>Genome-Wide Identification of 5-Methylcytosine Sites in Bacterial Genomes By High-Throughput Sequencing of MspJI Restriction Fragments.</title>
        <authorList>
            <person name="Wu V."/>
        </authorList>
    </citation>
    <scope>NUCLEOTIDE SEQUENCE [LARGE SCALE GENOMIC DNA]</scope>
    <source>
        <strain evidence="1 2">CCAP 1403/13f</strain>
    </source>
</reference>
<dbReference type="EMBL" id="CP051206">
    <property type="protein sequence ID" value="QJB44760.1"/>
    <property type="molecule type" value="Genomic_DNA"/>
</dbReference>